<dbReference type="Pfam" id="PF09956">
    <property type="entry name" value="Phage_cement_2"/>
    <property type="match status" value="1"/>
</dbReference>
<keyword evidence="2" id="KW-1185">Reference proteome</keyword>
<dbReference type="InterPro" id="IPR011231">
    <property type="entry name" value="Phage_VT1-Sakai_H0018"/>
</dbReference>
<organism evidence="1 2">
    <name type="scientific">Gordonia phosphorivorans</name>
    <dbReference type="NCBI Taxonomy" id="1056982"/>
    <lineage>
        <taxon>Bacteria</taxon>
        <taxon>Bacillati</taxon>
        <taxon>Actinomycetota</taxon>
        <taxon>Actinomycetes</taxon>
        <taxon>Mycobacteriales</taxon>
        <taxon>Gordoniaceae</taxon>
        <taxon>Gordonia</taxon>
    </lineage>
</organism>
<dbReference type="RefSeq" id="WP_382362326.1">
    <property type="nucleotide sequence ID" value="NZ_JBHLWV010000016.1"/>
</dbReference>
<evidence type="ECO:0000313" key="2">
    <source>
        <dbReference type="Proteomes" id="UP001589783"/>
    </source>
</evidence>
<comment type="caution">
    <text evidence="1">The sequence shown here is derived from an EMBL/GenBank/DDBJ whole genome shotgun (WGS) entry which is preliminary data.</text>
</comment>
<accession>A0ABV6H6I5</accession>
<gene>
    <name evidence="1" type="ORF">ACFFJD_06465</name>
</gene>
<sequence>MANEVNGIYEPGQDVSGRCSVAVTGKRFVKISGNRASGNVAIAPADAAAKAFGVAGRDAAVGEVVRVLRGNSRVVEVRAGGDIAAFADVEIGAAGVAVTKTSGVAVGYAVTAATNGGDAEISLY</sequence>
<name>A0ABV6H6I5_9ACTN</name>
<protein>
    <submittedName>
        <fullName evidence="1">Capsid cement protein</fullName>
    </submittedName>
</protein>
<evidence type="ECO:0000313" key="1">
    <source>
        <dbReference type="EMBL" id="MFC0314492.1"/>
    </source>
</evidence>
<reference evidence="1 2" key="1">
    <citation type="submission" date="2024-09" db="EMBL/GenBank/DDBJ databases">
        <authorList>
            <person name="Sun Q."/>
            <person name="Mori K."/>
        </authorList>
    </citation>
    <scope>NUCLEOTIDE SEQUENCE [LARGE SCALE GENOMIC DNA]</scope>
    <source>
        <strain evidence="1 2">CCM 7957</strain>
    </source>
</reference>
<dbReference type="EMBL" id="JBHLWV010000016">
    <property type="protein sequence ID" value="MFC0314492.1"/>
    <property type="molecule type" value="Genomic_DNA"/>
</dbReference>
<dbReference type="Proteomes" id="UP001589783">
    <property type="component" value="Unassembled WGS sequence"/>
</dbReference>
<proteinExistence type="predicted"/>